<dbReference type="PANTHER" id="PTHR10963">
    <property type="entry name" value="GLYCOSYL HYDROLASE-RELATED"/>
    <property type="match status" value="1"/>
</dbReference>
<dbReference type="InterPro" id="IPR000757">
    <property type="entry name" value="Beta-glucanase-like"/>
</dbReference>
<dbReference type="GO" id="GO:0005886">
    <property type="term" value="C:plasma membrane"/>
    <property type="evidence" value="ECO:0007669"/>
    <property type="project" value="UniProtKB-SubCell"/>
</dbReference>
<dbReference type="KEGG" id="trg:TRUGW13939_02033"/>
<dbReference type="EMBL" id="CP055898">
    <property type="protein sequence ID" value="QKX54943.1"/>
    <property type="molecule type" value="Genomic_DNA"/>
</dbReference>
<keyword evidence="3" id="KW-0336">GPI-anchor</keyword>
<dbReference type="RefSeq" id="XP_035341122.1">
    <property type="nucleotide sequence ID" value="XM_035485229.1"/>
</dbReference>
<dbReference type="InterPro" id="IPR050546">
    <property type="entry name" value="Glycosyl_Hydrlase_16"/>
</dbReference>
<evidence type="ECO:0000313" key="9">
    <source>
        <dbReference type="Proteomes" id="UP000509510"/>
    </source>
</evidence>
<dbReference type="CDD" id="cd02182">
    <property type="entry name" value="GH16_Strep_laminarinase_like"/>
    <property type="match status" value="1"/>
</dbReference>
<protein>
    <recommendedName>
        <fullName evidence="7">GH16 domain-containing protein</fullName>
    </recommendedName>
</protein>
<dbReference type="GO" id="GO:0004553">
    <property type="term" value="F:hydrolase activity, hydrolyzing O-glycosyl compounds"/>
    <property type="evidence" value="ECO:0007669"/>
    <property type="project" value="InterPro"/>
</dbReference>
<feature type="signal peptide" evidence="6">
    <location>
        <begin position="1"/>
        <end position="25"/>
    </location>
</feature>
<evidence type="ECO:0000256" key="6">
    <source>
        <dbReference type="SAM" id="SignalP"/>
    </source>
</evidence>
<evidence type="ECO:0000256" key="3">
    <source>
        <dbReference type="ARBA" id="ARBA00022622"/>
    </source>
</evidence>
<evidence type="ECO:0000256" key="5">
    <source>
        <dbReference type="SAM" id="MobiDB-lite"/>
    </source>
</evidence>
<feature type="compositionally biased region" description="Basic and acidic residues" evidence="5">
    <location>
        <begin position="342"/>
        <end position="351"/>
    </location>
</feature>
<organism evidence="8 9">
    <name type="scientific">Talaromyces rugulosus</name>
    <name type="common">Penicillium rugulosum</name>
    <dbReference type="NCBI Taxonomy" id="121627"/>
    <lineage>
        <taxon>Eukaryota</taxon>
        <taxon>Fungi</taxon>
        <taxon>Dikarya</taxon>
        <taxon>Ascomycota</taxon>
        <taxon>Pezizomycotina</taxon>
        <taxon>Eurotiomycetes</taxon>
        <taxon>Eurotiomycetidae</taxon>
        <taxon>Eurotiales</taxon>
        <taxon>Trichocomaceae</taxon>
        <taxon>Talaromyces</taxon>
        <taxon>Talaromyces sect. Islandici</taxon>
    </lineage>
</organism>
<dbReference type="InterPro" id="IPR013320">
    <property type="entry name" value="ConA-like_dom_sf"/>
</dbReference>
<feature type="domain" description="GH16" evidence="7">
    <location>
        <begin position="22"/>
        <end position="295"/>
    </location>
</feature>
<feature type="chain" id="PRO_5028916438" description="GH16 domain-containing protein" evidence="6">
    <location>
        <begin position="26"/>
        <end position="525"/>
    </location>
</feature>
<keyword evidence="6" id="KW-0732">Signal</keyword>
<keyword evidence="4" id="KW-0449">Lipoprotein</keyword>
<reference evidence="9" key="1">
    <citation type="submission" date="2020-06" db="EMBL/GenBank/DDBJ databases">
        <title>A chromosome-scale genome assembly of Talaromyces rugulosus W13939.</title>
        <authorList>
            <person name="Wang B."/>
            <person name="Guo L."/>
            <person name="Ye K."/>
            <person name="Wang L."/>
        </authorList>
    </citation>
    <scope>NUCLEOTIDE SEQUENCE [LARGE SCALE GENOMIC DNA]</scope>
    <source>
        <strain evidence="9">W13939</strain>
    </source>
</reference>
<dbReference type="OrthoDB" id="192832at2759"/>
<gene>
    <name evidence="8" type="ORF">TRUGW13939_02033</name>
</gene>
<name>A0A7H8QP49_TALRU</name>
<dbReference type="GO" id="GO:0098552">
    <property type="term" value="C:side of membrane"/>
    <property type="evidence" value="ECO:0007669"/>
    <property type="project" value="UniProtKB-KW"/>
</dbReference>
<evidence type="ECO:0000256" key="2">
    <source>
        <dbReference type="ARBA" id="ARBA00022475"/>
    </source>
</evidence>
<evidence type="ECO:0000259" key="7">
    <source>
        <dbReference type="PROSITE" id="PS51762"/>
    </source>
</evidence>
<evidence type="ECO:0000256" key="4">
    <source>
        <dbReference type="ARBA" id="ARBA00023288"/>
    </source>
</evidence>
<dbReference type="Gene3D" id="2.60.120.200">
    <property type="match status" value="1"/>
</dbReference>
<dbReference type="Proteomes" id="UP000509510">
    <property type="component" value="Chromosome I"/>
</dbReference>
<comment type="subcellular location">
    <subcellularLocation>
        <location evidence="1">Cell membrane</location>
        <topology evidence="1">Lipid-anchor</topology>
        <topology evidence="1">GPI-anchor</topology>
    </subcellularLocation>
</comment>
<evidence type="ECO:0000313" key="8">
    <source>
        <dbReference type="EMBL" id="QKX54943.1"/>
    </source>
</evidence>
<dbReference type="Pfam" id="PF00722">
    <property type="entry name" value="Glyco_hydro_16"/>
    <property type="match status" value="1"/>
</dbReference>
<dbReference type="AlphaFoldDB" id="A0A7H8QP49"/>
<keyword evidence="2" id="KW-1003">Cell membrane</keyword>
<accession>A0A7H8QP49</accession>
<evidence type="ECO:0000256" key="1">
    <source>
        <dbReference type="ARBA" id="ARBA00004609"/>
    </source>
</evidence>
<keyword evidence="3" id="KW-0325">Glycoprotein</keyword>
<feature type="region of interest" description="Disordered" evidence="5">
    <location>
        <begin position="326"/>
        <end position="351"/>
    </location>
</feature>
<dbReference type="GO" id="GO:0005975">
    <property type="term" value="P:carbohydrate metabolic process"/>
    <property type="evidence" value="ECO:0007669"/>
    <property type="project" value="InterPro"/>
</dbReference>
<keyword evidence="3" id="KW-0472">Membrane</keyword>
<dbReference type="SUPFAM" id="SSF49899">
    <property type="entry name" value="Concanavalin A-like lectins/glucanases"/>
    <property type="match status" value="1"/>
</dbReference>
<sequence length="525" mass="57544">MRSYHAYFLPTLASLASAWAPPSYAGYTLQWSDSFSGSAGSSPNSNTWNIITGNPGVNGELETYTSSNANVQLSGGSTLQLVPWADGSVSGGWTSGRVESKYVFTPSAGKITFAEADIRFGTNPTSNKQGIWPAFWILGNSIRSGTAWPRCGELDILETIDGQLTGYGTAHCDVTPGGICNESNGLGGSITIPDQSWHTWRITWDRTPSSWQSETITWYMDGRQFHQISGSQIGDSTIWATLCHDPLYFILNVAVGGNWFKSWPDLIYGKLTQQRYWWGLTWTVDRFRPGIPGYCTDGFNPSKDSKKVSRRHVMRGKNVGKRIHRPSRRMNGADTSSPSHHLNQDRHCPDEETRPLSTIGRNLGDAILAQSLPAAVGVTPCSLKIINEFFTSTTKRLYPVNLGFSLDEVKLMWVRLLFTDNATYHCNVGLMQACNEIFSGDGNGSVKALHHLSRTLTRVQTRLASDDALSDSSIALVVSLISQEQISDQLDAAEIHAKGLEKMVQLRGGLGSLEGNVPLVLGICK</sequence>
<dbReference type="PROSITE" id="PS51762">
    <property type="entry name" value="GH16_2"/>
    <property type="match status" value="1"/>
</dbReference>
<proteinExistence type="predicted"/>
<dbReference type="GeneID" id="55989543"/>
<keyword evidence="9" id="KW-1185">Reference proteome</keyword>
<dbReference type="PANTHER" id="PTHR10963:SF60">
    <property type="entry name" value="GRAM-NEGATIVE BACTERIA-BINDING PROTEIN 1-RELATED"/>
    <property type="match status" value="1"/>
</dbReference>